<comment type="similarity">
    <text evidence="1 3">Belongs to the short-chain dehydrogenases/reductases (SDR) family.</text>
</comment>
<dbReference type="PRINTS" id="PR00080">
    <property type="entry name" value="SDRFAMILY"/>
</dbReference>
<dbReference type="Proteomes" id="UP001412239">
    <property type="component" value="Unassembled WGS sequence"/>
</dbReference>
<keyword evidence="2" id="KW-0560">Oxidoreductase</keyword>
<proteinExistence type="inferred from homology"/>
<dbReference type="PRINTS" id="PR00081">
    <property type="entry name" value="GDHRDH"/>
</dbReference>
<name>A0A292PTC3_9PEZI</name>
<dbReference type="PANTHER" id="PTHR43976">
    <property type="entry name" value="SHORT CHAIN DEHYDROGENASE"/>
    <property type="match status" value="1"/>
</dbReference>
<dbReference type="Gene3D" id="3.40.50.720">
    <property type="entry name" value="NAD(P)-binding Rossmann-like Domain"/>
    <property type="match status" value="1"/>
</dbReference>
<dbReference type="SUPFAM" id="SSF51735">
    <property type="entry name" value="NAD(P)-binding Rossmann-fold domains"/>
    <property type="match status" value="1"/>
</dbReference>
<evidence type="ECO:0000313" key="4">
    <source>
        <dbReference type="EMBL" id="CUS10374.1"/>
    </source>
</evidence>
<evidence type="ECO:0000256" key="2">
    <source>
        <dbReference type="ARBA" id="ARBA00023002"/>
    </source>
</evidence>
<organism evidence="4 5">
    <name type="scientific">Tuber aestivum</name>
    <name type="common">summer truffle</name>
    <dbReference type="NCBI Taxonomy" id="59557"/>
    <lineage>
        <taxon>Eukaryota</taxon>
        <taxon>Fungi</taxon>
        <taxon>Dikarya</taxon>
        <taxon>Ascomycota</taxon>
        <taxon>Pezizomycotina</taxon>
        <taxon>Pezizomycetes</taxon>
        <taxon>Pezizales</taxon>
        <taxon>Tuberaceae</taxon>
        <taxon>Tuber</taxon>
    </lineage>
</organism>
<gene>
    <name evidence="4" type="ORF">GSTUAT00005556001</name>
</gene>
<dbReference type="Pfam" id="PF00106">
    <property type="entry name" value="adh_short"/>
    <property type="match status" value="1"/>
</dbReference>
<dbReference type="InterPro" id="IPR051911">
    <property type="entry name" value="SDR_oxidoreductase"/>
</dbReference>
<dbReference type="CDD" id="cd05374">
    <property type="entry name" value="17beta-HSD-like_SDR_c"/>
    <property type="match status" value="1"/>
</dbReference>
<reference evidence="4" key="1">
    <citation type="submission" date="2015-10" db="EMBL/GenBank/DDBJ databases">
        <authorList>
            <person name="Regsiter A."/>
            <person name="william w."/>
        </authorList>
    </citation>
    <scope>NUCLEOTIDE SEQUENCE</scope>
    <source>
        <strain evidence="4">Montdore</strain>
    </source>
</reference>
<dbReference type="PANTHER" id="PTHR43976:SF16">
    <property type="entry name" value="SHORT-CHAIN DEHYDROGENASE_REDUCTASE FAMILY PROTEIN"/>
    <property type="match status" value="1"/>
</dbReference>
<evidence type="ECO:0000313" key="5">
    <source>
        <dbReference type="Proteomes" id="UP001412239"/>
    </source>
</evidence>
<dbReference type="GO" id="GO:0016491">
    <property type="term" value="F:oxidoreductase activity"/>
    <property type="evidence" value="ECO:0007669"/>
    <property type="project" value="UniProtKB-KW"/>
</dbReference>
<dbReference type="InterPro" id="IPR002347">
    <property type="entry name" value="SDR_fam"/>
</dbReference>
<sequence>MSPRVWLITGCSSGFGGLLARAALKNGDKVVATARDPKRIDDLKALGAATLALDVCDAEENVQKAVADANAVYGRIDILVNNAAYILEGTVEESSASEVFKIFNTNVFGSLAVARAVLPYMRARKSGTIANMGSIGGVRGTQGAGLYCSTKFAIAGITESLKAEVAHLGIDAVCIEPGYFRTNFLAPGHRTPTAARIADYDPVMEPIRNVFDTYDRAQPGDPEKGAQLIVEILTKSGRVSGKEVPVRVPIGSDAIAFISARAEETLQTMKGWKDLSSSTDHDDVKK</sequence>
<evidence type="ECO:0000256" key="3">
    <source>
        <dbReference type="RuleBase" id="RU000363"/>
    </source>
</evidence>
<keyword evidence="5" id="KW-1185">Reference proteome</keyword>
<protein>
    <submittedName>
        <fullName evidence="4">Uncharacterized protein</fullName>
    </submittedName>
</protein>
<dbReference type="AlphaFoldDB" id="A0A292PTC3"/>
<dbReference type="EMBL" id="LN891049">
    <property type="protein sequence ID" value="CUS10374.1"/>
    <property type="molecule type" value="Genomic_DNA"/>
</dbReference>
<accession>A0A292PTC3</accession>
<evidence type="ECO:0000256" key="1">
    <source>
        <dbReference type="ARBA" id="ARBA00006484"/>
    </source>
</evidence>
<dbReference type="InterPro" id="IPR036291">
    <property type="entry name" value="NAD(P)-bd_dom_sf"/>
</dbReference>